<dbReference type="AlphaFoldDB" id="A0AAD5XT64"/>
<dbReference type="Proteomes" id="UP001211065">
    <property type="component" value="Unassembled WGS sequence"/>
</dbReference>
<feature type="non-terminal residue" evidence="2">
    <location>
        <position position="1"/>
    </location>
</feature>
<organism evidence="2 3">
    <name type="scientific">Clydaea vesicula</name>
    <dbReference type="NCBI Taxonomy" id="447962"/>
    <lineage>
        <taxon>Eukaryota</taxon>
        <taxon>Fungi</taxon>
        <taxon>Fungi incertae sedis</taxon>
        <taxon>Chytridiomycota</taxon>
        <taxon>Chytridiomycota incertae sedis</taxon>
        <taxon>Chytridiomycetes</taxon>
        <taxon>Lobulomycetales</taxon>
        <taxon>Lobulomycetaceae</taxon>
        <taxon>Clydaea</taxon>
    </lineage>
</organism>
<reference evidence="2" key="1">
    <citation type="submission" date="2020-05" db="EMBL/GenBank/DDBJ databases">
        <title>Phylogenomic resolution of chytrid fungi.</title>
        <authorList>
            <person name="Stajich J.E."/>
            <person name="Amses K."/>
            <person name="Simmons R."/>
            <person name="Seto K."/>
            <person name="Myers J."/>
            <person name="Bonds A."/>
            <person name="Quandt C.A."/>
            <person name="Barry K."/>
            <person name="Liu P."/>
            <person name="Grigoriev I."/>
            <person name="Longcore J.E."/>
            <person name="James T.Y."/>
        </authorList>
    </citation>
    <scope>NUCLEOTIDE SEQUENCE</scope>
    <source>
        <strain evidence="2">JEL0476</strain>
    </source>
</reference>
<evidence type="ECO:0000313" key="3">
    <source>
        <dbReference type="Proteomes" id="UP001211065"/>
    </source>
</evidence>
<sequence length="192" mass="22676">LVIVHKNQIFQLICYENVITTLITGKDIFDLKKVNEKLNFPKKKTKSLFFQPLKLCENHAWICSIINHNLVNLNCNFHIRNFTNQETVKKKFDVLKKDYKIYQQDQVCFLVEPILFLNDKNNVAGTLKDCSIKKNILNLKNFIPILRRDFVVDLLKQDDFQFPLDLKRPLPFNSNGDPESNSKNKREKIVFF</sequence>
<feature type="compositionally biased region" description="Basic and acidic residues" evidence="1">
    <location>
        <begin position="180"/>
        <end position="192"/>
    </location>
</feature>
<name>A0AAD5XT64_9FUNG</name>
<evidence type="ECO:0000313" key="2">
    <source>
        <dbReference type="EMBL" id="KAJ3210430.1"/>
    </source>
</evidence>
<dbReference type="EMBL" id="JADGJW010000891">
    <property type="protein sequence ID" value="KAJ3210430.1"/>
    <property type="molecule type" value="Genomic_DNA"/>
</dbReference>
<protein>
    <submittedName>
        <fullName evidence="2">Uncharacterized protein</fullName>
    </submittedName>
</protein>
<comment type="caution">
    <text evidence="2">The sequence shown here is derived from an EMBL/GenBank/DDBJ whole genome shotgun (WGS) entry which is preliminary data.</text>
</comment>
<keyword evidence="3" id="KW-1185">Reference proteome</keyword>
<evidence type="ECO:0000256" key="1">
    <source>
        <dbReference type="SAM" id="MobiDB-lite"/>
    </source>
</evidence>
<feature type="region of interest" description="Disordered" evidence="1">
    <location>
        <begin position="173"/>
        <end position="192"/>
    </location>
</feature>
<proteinExistence type="predicted"/>
<accession>A0AAD5XT64</accession>
<gene>
    <name evidence="2" type="ORF">HK099_008254</name>
</gene>